<evidence type="ECO:0000259" key="1">
    <source>
        <dbReference type="Pfam" id="PF07727"/>
    </source>
</evidence>
<dbReference type="PaxDb" id="3827-XP_004499622.1"/>
<dbReference type="Pfam" id="PF07727">
    <property type="entry name" value="RVT_2"/>
    <property type="match status" value="1"/>
</dbReference>
<dbReference type="AlphaFoldDB" id="A0A3Q7YBD2"/>
<protein>
    <submittedName>
        <fullName evidence="3">Uncharacterized protein LOC113786653</fullName>
    </submittedName>
</protein>
<reference evidence="2" key="1">
    <citation type="journal article" date="2013" name="Nat. Biotechnol.">
        <title>Draft genome sequence of chickpea (Cicer arietinum) provides a resource for trait improvement.</title>
        <authorList>
            <person name="Varshney R.K."/>
            <person name="Song C."/>
            <person name="Saxena R.K."/>
            <person name="Azam S."/>
            <person name="Yu S."/>
            <person name="Sharpe A.G."/>
            <person name="Cannon S."/>
            <person name="Baek J."/>
            <person name="Rosen B.D."/>
            <person name="Tar'an B."/>
            <person name="Millan T."/>
            <person name="Zhang X."/>
            <person name="Ramsay L.D."/>
            <person name="Iwata A."/>
            <person name="Wang Y."/>
            <person name="Nelson W."/>
            <person name="Farmer A.D."/>
            <person name="Gaur P.M."/>
            <person name="Soderlund C."/>
            <person name="Penmetsa R.V."/>
            <person name="Xu C."/>
            <person name="Bharti A.K."/>
            <person name="He W."/>
            <person name="Winter P."/>
            <person name="Zhao S."/>
            <person name="Hane J.K."/>
            <person name="Carrasquilla-Garcia N."/>
            <person name="Condie J.A."/>
            <person name="Upadhyaya H.D."/>
            <person name="Luo M.C."/>
            <person name="Thudi M."/>
            <person name="Gowda C.L."/>
            <person name="Singh N.P."/>
            <person name="Lichtenzveig J."/>
            <person name="Gali K.K."/>
            <person name="Rubio J."/>
            <person name="Nadarajan N."/>
            <person name="Dolezel J."/>
            <person name="Bansal K.C."/>
            <person name="Xu X."/>
            <person name="Edwards D."/>
            <person name="Zhang G."/>
            <person name="Kahl G."/>
            <person name="Gil J."/>
            <person name="Singh K.B."/>
            <person name="Datta S.K."/>
            <person name="Jackson S.A."/>
            <person name="Wang J."/>
            <person name="Cook D.R."/>
        </authorList>
    </citation>
    <scope>NUCLEOTIDE SEQUENCE [LARGE SCALE GENOMIC DNA]</scope>
    <source>
        <strain evidence="2">cv. CDC Frontier</strain>
    </source>
</reference>
<dbReference type="InterPro" id="IPR043502">
    <property type="entry name" value="DNA/RNA_pol_sf"/>
</dbReference>
<name>A0A3Q7YBD2_CICAR</name>
<feature type="domain" description="Reverse transcriptase Ty1/copia-type" evidence="1">
    <location>
        <begin position="2"/>
        <end position="83"/>
    </location>
</feature>
<accession>A0A3Q7YBD2</accession>
<keyword evidence="2" id="KW-1185">Reference proteome</keyword>
<organism evidence="2 3">
    <name type="scientific">Cicer arietinum</name>
    <name type="common">Chickpea</name>
    <name type="synonym">Garbanzo</name>
    <dbReference type="NCBI Taxonomy" id="3827"/>
    <lineage>
        <taxon>Eukaryota</taxon>
        <taxon>Viridiplantae</taxon>
        <taxon>Streptophyta</taxon>
        <taxon>Embryophyta</taxon>
        <taxon>Tracheophyta</taxon>
        <taxon>Spermatophyta</taxon>
        <taxon>Magnoliopsida</taxon>
        <taxon>eudicotyledons</taxon>
        <taxon>Gunneridae</taxon>
        <taxon>Pentapetalae</taxon>
        <taxon>rosids</taxon>
        <taxon>fabids</taxon>
        <taxon>Fabales</taxon>
        <taxon>Fabaceae</taxon>
        <taxon>Papilionoideae</taxon>
        <taxon>50 kb inversion clade</taxon>
        <taxon>NPAAA clade</taxon>
        <taxon>Hologalegina</taxon>
        <taxon>IRL clade</taxon>
        <taxon>Cicereae</taxon>
        <taxon>Cicer</taxon>
    </lineage>
</organism>
<dbReference type="STRING" id="3827.A0A3Q7YBD2"/>
<sequence length="132" mass="15392">MILLCIYVDDLLVTGNNRKTIEEFKEIMKDEFEISYLGKLSYFLGIEFTKTEGGLLMHQKKFSGEILRRYNMDGCNLDVTPIEVNIYGESKALSLDDSQEDHEIHSMHTGAMNSICNRIEARRWRLSKLFEF</sequence>
<dbReference type="OrthoDB" id="1407679at2759"/>
<proteinExistence type="predicted"/>
<dbReference type="Proteomes" id="UP000087171">
    <property type="component" value="Chromosome Ca5"/>
</dbReference>
<evidence type="ECO:0000313" key="2">
    <source>
        <dbReference type="Proteomes" id="UP000087171"/>
    </source>
</evidence>
<dbReference type="InterPro" id="IPR013103">
    <property type="entry name" value="RVT_2"/>
</dbReference>
<reference evidence="3" key="2">
    <citation type="submission" date="2025-08" db="UniProtKB">
        <authorList>
            <consortium name="RefSeq"/>
        </authorList>
    </citation>
    <scope>IDENTIFICATION</scope>
    <source>
        <tissue evidence="3">Etiolated seedlings</tissue>
    </source>
</reference>
<dbReference type="SUPFAM" id="SSF56672">
    <property type="entry name" value="DNA/RNA polymerases"/>
    <property type="match status" value="1"/>
</dbReference>
<evidence type="ECO:0000313" key="3">
    <source>
        <dbReference type="RefSeq" id="XP_027190462.1"/>
    </source>
</evidence>
<dbReference type="RefSeq" id="XP_027190462.1">
    <property type="nucleotide sequence ID" value="XM_027334661.1"/>
</dbReference>
<gene>
    <name evidence="3" type="primary">LOC113786653</name>
</gene>